<reference evidence="3" key="2">
    <citation type="submission" date="2023-05" db="EMBL/GenBank/DDBJ databases">
        <authorList>
            <consortium name="Lawrence Berkeley National Laboratory"/>
            <person name="Steindorff A."/>
            <person name="Hensen N."/>
            <person name="Bonometti L."/>
            <person name="Westerberg I."/>
            <person name="Brannstrom I.O."/>
            <person name="Guillou S."/>
            <person name="Cros-Aarteil S."/>
            <person name="Calhoun S."/>
            <person name="Haridas S."/>
            <person name="Kuo A."/>
            <person name="Mondo S."/>
            <person name="Pangilinan J."/>
            <person name="Riley R."/>
            <person name="Labutti K."/>
            <person name="Andreopoulos B."/>
            <person name="Lipzen A."/>
            <person name="Chen C."/>
            <person name="Yanf M."/>
            <person name="Daum C."/>
            <person name="Ng V."/>
            <person name="Clum A."/>
            <person name="Ohm R."/>
            <person name="Martin F."/>
            <person name="Silar P."/>
            <person name="Natvig D."/>
            <person name="Lalanne C."/>
            <person name="Gautier V."/>
            <person name="Ament-Velasquez S.L."/>
            <person name="Kruys A."/>
            <person name="Hutchinson M.I."/>
            <person name="Powell A.J."/>
            <person name="Barry K."/>
            <person name="Miller A.N."/>
            <person name="Grigoriev I.V."/>
            <person name="Debuchy R."/>
            <person name="Gladieux P."/>
            <person name="Thoren M.H."/>
            <person name="Johannesson H."/>
        </authorList>
    </citation>
    <scope>NUCLEOTIDE SEQUENCE</scope>
    <source>
        <strain evidence="3">PSN293</strain>
    </source>
</reference>
<keyword evidence="4" id="KW-1185">Reference proteome</keyword>
<dbReference type="Gene3D" id="3.40.50.12780">
    <property type="entry name" value="N-terminal domain of ligase-like"/>
    <property type="match status" value="1"/>
</dbReference>
<dbReference type="InterPro" id="IPR045851">
    <property type="entry name" value="AMP-bd_C_sf"/>
</dbReference>
<dbReference type="PANTHER" id="PTHR24096">
    <property type="entry name" value="LONG-CHAIN-FATTY-ACID--COA LIGASE"/>
    <property type="match status" value="1"/>
</dbReference>
<feature type="domain" description="AMP-dependent synthetase/ligase" evidence="1">
    <location>
        <begin position="107"/>
        <end position="466"/>
    </location>
</feature>
<reference evidence="3" key="1">
    <citation type="journal article" date="2023" name="Mol. Phylogenet. Evol.">
        <title>Genome-scale phylogeny and comparative genomics of the fungal order Sordariales.</title>
        <authorList>
            <person name="Hensen N."/>
            <person name="Bonometti L."/>
            <person name="Westerberg I."/>
            <person name="Brannstrom I.O."/>
            <person name="Guillou S."/>
            <person name="Cros-Aarteil S."/>
            <person name="Calhoun S."/>
            <person name="Haridas S."/>
            <person name="Kuo A."/>
            <person name="Mondo S."/>
            <person name="Pangilinan J."/>
            <person name="Riley R."/>
            <person name="LaButti K."/>
            <person name="Andreopoulos B."/>
            <person name="Lipzen A."/>
            <person name="Chen C."/>
            <person name="Yan M."/>
            <person name="Daum C."/>
            <person name="Ng V."/>
            <person name="Clum A."/>
            <person name="Steindorff A."/>
            <person name="Ohm R.A."/>
            <person name="Martin F."/>
            <person name="Silar P."/>
            <person name="Natvig D.O."/>
            <person name="Lalanne C."/>
            <person name="Gautier V."/>
            <person name="Ament-Velasquez S.L."/>
            <person name="Kruys A."/>
            <person name="Hutchinson M.I."/>
            <person name="Powell A.J."/>
            <person name="Barry K."/>
            <person name="Miller A.N."/>
            <person name="Grigoriev I.V."/>
            <person name="Debuchy R."/>
            <person name="Gladieux P."/>
            <person name="Hiltunen Thoren M."/>
            <person name="Johannesson H."/>
        </authorList>
    </citation>
    <scope>NUCLEOTIDE SEQUENCE</scope>
    <source>
        <strain evidence="3">PSN293</strain>
    </source>
</reference>
<dbReference type="Gene3D" id="3.30.300.30">
    <property type="match status" value="1"/>
</dbReference>
<feature type="domain" description="AMP-binding enzyme C-terminal" evidence="2">
    <location>
        <begin position="532"/>
        <end position="625"/>
    </location>
</feature>
<dbReference type="InterPro" id="IPR042099">
    <property type="entry name" value="ANL_N_sf"/>
</dbReference>
<name>A0AAN6YHH3_9PEZI</name>
<dbReference type="GO" id="GO:0019748">
    <property type="term" value="P:secondary metabolic process"/>
    <property type="evidence" value="ECO:0007669"/>
    <property type="project" value="TreeGrafter"/>
</dbReference>
<evidence type="ECO:0000259" key="2">
    <source>
        <dbReference type="Pfam" id="PF13193"/>
    </source>
</evidence>
<dbReference type="SUPFAM" id="SSF56801">
    <property type="entry name" value="Acetyl-CoA synthetase-like"/>
    <property type="match status" value="1"/>
</dbReference>
<proteinExistence type="predicted"/>
<dbReference type="PROSITE" id="PS00455">
    <property type="entry name" value="AMP_BINDING"/>
    <property type="match status" value="1"/>
</dbReference>
<evidence type="ECO:0008006" key="5">
    <source>
        <dbReference type="Google" id="ProtNLM"/>
    </source>
</evidence>
<dbReference type="InterPro" id="IPR025110">
    <property type="entry name" value="AMP-bd_C"/>
</dbReference>
<dbReference type="GO" id="GO:0016405">
    <property type="term" value="F:CoA-ligase activity"/>
    <property type="evidence" value="ECO:0007669"/>
    <property type="project" value="TreeGrafter"/>
</dbReference>
<organism evidence="3 4">
    <name type="scientific">Rhypophila decipiens</name>
    <dbReference type="NCBI Taxonomy" id="261697"/>
    <lineage>
        <taxon>Eukaryota</taxon>
        <taxon>Fungi</taxon>
        <taxon>Dikarya</taxon>
        <taxon>Ascomycota</taxon>
        <taxon>Pezizomycotina</taxon>
        <taxon>Sordariomycetes</taxon>
        <taxon>Sordariomycetidae</taxon>
        <taxon>Sordariales</taxon>
        <taxon>Naviculisporaceae</taxon>
        <taxon>Rhypophila</taxon>
    </lineage>
</organism>
<dbReference type="Proteomes" id="UP001301769">
    <property type="component" value="Unassembled WGS sequence"/>
</dbReference>
<dbReference type="EMBL" id="MU858065">
    <property type="protein sequence ID" value="KAK4216752.1"/>
    <property type="molecule type" value="Genomic_DNA"/>
</dbReference>
<evidence type="ECO:0000313" key="3">
    <source>
        <dbReference type="EMBL" id="KAK4216752.1"/>
    </source>
</evidence>
<dbReference type="PANTHER" id="PTHR24096:SF295">
    <property type="entry name" value="ACETYL-COA SYNTHETASE-LIKE PROTEIN"/>
    <property type="match status" value="1"/>
</dbReference>
<dbReference type="Pfam" id="PF13193">
    <property type="entry name" value="AMP-binding_C"/>
    <property type="match status" value="1"/>
</dbReference>
<sequence length="664" mass="71946">MALSNRGQTAGVAYSGAPPGDDFPIVNTFDFCFSQPFLNQSSFTPAAHRVPRIEDSRPIFIDNASGRTLTFGQVSNDARLLGANLLNLGLDPAQIHKLPPTASCRSGAEISPIVLIQLPNGLPFAPILLGVFAAGLTATLASPALTSTELSWILQNARPRVIITAKSCLPAMHEALRQEDDQPFFEKIPIFTVDGNDTYPLAYTPPPTHALEKDWRALLSSSVAPIPAGKSFFPASSSKVRTAVILWSSGTSGRSKGVLLSHHALNMSVAALWHDADFYLGQAQRWLGYVPFYHVFGLCNVFLLALATGSKVYTMPAFSLQLMLDAIPKHKVTYLHMAPPVAVMLAKSPVVEPYCQRGDFKSIVASVTGGAPLGHEVVVQVYQRCGFRIRLGYGLSETGSTSLQRGITEKEMHEQAGDTGKPHYGVELMISAPFSEVGKDGKTPALKTDEEGEILIRAPGLMSAYLPVGFLKHAPGEKGVVVNMDVTNEALTSDGWFRTGDVGALCANGRLRITDRLKELIKVRAYQVAPAELEAVLCGSESVADAGVIGVYDSDEATEWPRAFVVPSAKVLASLGKLGEKEKKEELVRLAHEVRAYVEKRTAKYKWLKGNIVFIEAVPKSPSGKILRRVLKEGNQKGTVKGVIMEVKIYEKKKRPVHVAKAKL</sequence>
<dbReference type="AlphaFoldDB" id="A0AAN6YHH3"/>
<gene>
    <name evidence="3" type="ORF">QBC37DRAFT_416109</name>
</gene>
<dbReference type="InterPro" id="IPR020845">
    <property type="entry name" value="AMP-binding_CS"/>
</dbReference>
<evidence type="ECO:0000313" key="4">
    <source>
        <dbReference type="Proteomes" id="UP001301769"/>
    </source>
</evidence>
<dbReference type="InterPro" id="IPR000873">
    <property type="entry name" value="AMP-dep_synth/lig_dom"/>
</dbReference>
<protein>
    <recommendedName>
        <fullName evidence="5">Acetyl-CoA synthetase-like protein</fullName>
    </recommendedName>
</protein>
<dbReference type="Pfam" id="PF00501">
    <property type="entry name" value="AMP-binding"/>
    <property type="match status" value="1"/>
</dbReference>
<comment type="caution">
    <text evidence="3">The sequence shown here is derived from an EMBL/GenBank/DDBJ whole genome shotgun (WGS) entry which is preliminary data.</text>
</comment>
<accession>A0AAN6YHH3</accession>
<evidence type="ECO:0000259" key="1">
    <source>
        <dbReference type="Pfam" id="PF00501"/>
    </source>
</evidence>